<dbReference type="AlphaFoldDB" id="A0AAD8LEM5"/>
<dbReference type="PANTHER" id="PTHR46168">
    <property type="entry name" value="ARMADILLO REPEAT ONLY 4"/>
    <property type="match status" value="1"/>
</dbReference>
<comment type="caution">
    <text evidence="4">The sequence shown here is derived from an EMBL/GenBank/DDBJ whole genome shotgun (WGS) entry which is preliminary data.</text>
</comment>
<evidence type="ECO:0000259" key="3">
    <source>
        <dbReference type="Pfam" id="PF25055"/>
    </source>
</evidence>
<accession>A0AAD8LEM5</accession>
<protein>
    <recommendedName>
        <fullName evidence="3">DUF7792 domain-containing protein</fullName>
    </recommendedName>
</protein>
<dbReference type="InterPro" id="IPR000225">
    <property type="entry name" value="Armadillo"/>
</dbReference>
<dbReference type="SMART" id="SM00185">
    <property type="entry name" value="ARM"/>
    <property type="match status" value="4"/>
</dbReference>
<dbReference type="EMBL" id="JAUHHV010000001">
    <property type="protein sequence ID" value="KAK1438188.1"/>
    <property type="molecule type" value="Genomic_DNA"/>
</dbReference>
<feature type="domain" description="DUF7792" evidence="3">
    <location>
        <begin position="24"/>
        <end position="138"/>
    </location>
</feature>
<dbReference type="Gene3D" id="1.20.930.20">
    <property type="entry name" value="Adaptor protein Cbl, N-terminal domain"/>
    <property type="match status" value="1"/>
</dbReference>
<dbReference type="Gene3D" id="1.25.10.10">
    <property type="entry name" value="Leucine-rich Repeat Variant"/>
    <property type="match status" value="1"/>
</dbReference>
<gene>
    <name evidence="4" type="ORF">QVD17_03993</name>
</gene>
<sequence length="547" mass="61988">MNQQIFQSNEADDEHQQSPPIELILSIPIILIDQIHHAVHHSKSYKLECNQLAKQLHHLSHIISRFNDSTPLYEPPVRRIFINIIENLNRALTLIRKCHHRGIILYLFSIVNALDFRKLFELLDVSIHDVKWLIRIFDAANGGIVFSLPAIVRNDMCLAWIWSCIALLHTRKLSLKIDAAKVLSTLACDTDRNKIVIVEEGGISPLLKLLKDELSPETQIAGAVALFNIVNDQTRARSVLNEHGVPILAQALRNSYPSVQIEVANLIARVTEHDCVFQEGFGRKNVIETIVMILSMKVLNDECDKIKNKVLGAKCCGALWMLARGNVANCRRITETKGLRCLAKIIEKEKGEMQMNCLMTVVEITTVAEYNADIRRSAFKSNSPAAKAIVNQLLGLINESDNLLMKIEAIRAIGRLARSFTLKQTHVIILLVEQLCHMNRDVATESVIALGKFTCSENYLSAEHSKTIVEFKGVEQVMKMLTWNERTQYHALILLCYLAMHVKDDDQFEQEKVLRSLEGANRCFVNKYSKLRDLVAKAISHLNMFGY</sequence>
<evidence type="ECO:0000256" key="2">
    <source>
        <dbReference type="PROSITE-ProRule" id="PRU00259"/>
    </source>
</evidence>
<dbReference type="InterPro" id="IPR056694">
    <property type="entry name" value="DUF7792"/>
</dbReference>
<organism evidence="4 5">
    <name type="scientific">Tagetes erecta</name>
    <name type="common">African marigold</name>
    <dbReference type="NCBI Taxonomy" id="13708"/>
    <lineage>
        <taxon>Eukaryota</taxon>
        <taxon>Viridiplantae</taxon>
        <taxon>Streptophyta</taxon>
        <taxon>Embryophyta</taxon>
        <taxon>Tracheophyta</taxon>
        <taxon>Spermatophyta</taxon>
        <taxon>Magnoliopsida</taxon>
        <taxon>eudicotyledons</taxon>
        <taxon>Gunneridae</taxon>
        <taxon>Pentapetalae</taxon>
        <taxon>asterids</taxon>
        <taxon>campanulids</taxon>
        <taxon>Asterales</taxon>
        <taxon>Asteraceae</taxon>
        <taxon>Asteroideae</taxon>
        <taxon>Heliantheae alliance</taxon>
        <taxon>Tageteae</taxon>
        <taxon>Tagetes</taxon>
    </lineage>
</organism>
<keyword evidence="5" id="KW-1185">Reference proteome</keyword>
<dbReference type="Pfam" id="PF25055">
    <property type="entry name" value="DUF7792"/>
    <property type="match status" value="1"/>
</dbReference>
<evidence type="ECO:0000256" key="1">
    <source>
        <dbReference type="ARBA" id="ARBA00022737"/>
    </source>
</evidence>
<evidence type="ECO:0000313" key="5">
    <source>
        <dbReference type="Proteomes" id="UP001229421"/>
    </source>
</evidence>
<dbReference type="Pfam" id="PF00514">
    <property type="entry name" value="Arm"/>
    <property type="match status" value="1"/>
</dbReference>
<dbReference type="InterPro" id="IPR011989">
    <property type="entry name" value="ARM-like"/>
</dbReference>
<dbReference type="SUPFAM" id="SSF48371">
    <property type="entry name" value="ARM repeat"/>
    <property type="match status" value="1"/>
</dbReference>
<dbReference type="PROSITE" id="PS50176">
    <property type="entry name" value="ARM_REPEAT"/>
    <property type="match status" value="1"/>
</dbReference>
<dbReference type="InterPro" id="IPR036537">
    <property type="entry name" value="Adaptor_Cbl_N_dom_sf"/>
</dbReference>
<dbReference type="PANTHER" id="PTHR46168:SF19">
    <property type="entry name" value="ARMADILLO-LIKE HELICAL PROTEIN"/>
    <property type="match status" value="1"/>
</dbReference>
<reference evidence="4" key="1">
    <citation type="journal article" date="2023" name="bioRxiv">
        <title>Improved chromosome-level genome assembly for marigold (Tagetes erecta).</title>
        <authorList>
            <person name="Jiang F."/>
            <person name="Yuan L."/>
            <person name="Wang S."/>
            <person name="Wang H."/>
            <person name="Xu D."/>
            <person name="Wang A."/>
            <person name="Fan W."/>
        </authorList>
    </citation>
    <scope>NUCLEOTIDE SEQUENCE</scope>
    <source>
        <strain evidence="4">WSJ</strain>
        <tissue evidence="4">Leaf</tissue>
    </source>
</reference>
<dbReference type="GO" id="GO:0007166">
    <property type="term" value="P:cell surface receptor signaling pathway"/>
    <property type="evidence" value="ECO:0007669"/>
    <property type="project" value="InterPro"/>
</dbReference>
<name>A0AAD8LEM5_TARER</name>
<proteinExistence type="predicted"/>
<keyword evidence="1" id="KW-0677">Repeat</keyword>
<dbReference type="InterPro" id="IPR016024">
    <property type="entry name" value="ARM-type_fold"/>
</dbReference>
<feature type="repeat" description="ARM" evidence="2">
    <location>
        <begin position="201"/>
        <end position="244"/>
    </location>
</feature>
<evidence type="ECO:0000313" key="4">
    <source>
        <dbReference type="EMBL" id="KAK1438188.1"/>
    </source>
</evidence>
<dbReference type="Proteomes" id="UP001229421">
    <property type="component" value="Unassembled WGS sequence"/>
</dbReference>